<evidence type="ECO:0000313" key="1">
    <source>
        <dbReference type="EMBL" id="MBW6409492.1"/>
    </source>
</evidence>
<dbReference type="EMBL" id="JAHXPT010000003">
    <property type="protein sequence ID" value="MBW6409492.1"/>
    <property type="molecule type" value="Genomic_DNA"/>
</dbReference>
<gene>
    <name evidence="1" type="ORF">KYD98_05260</name>
</gene>
<evidence type="ECO:0000313" key="2">
    <source>
        <dbReference type="Proteomes" id="UP001519921"/>
    </source>
</evidence>
<comment type="caution">
    <text evidence="1">The sequence shown here is derived from an EMBL/GenBank/DDBJ whole genome shotgun (WGS) entry which is preliminary data.</text>
</comment>
<organism evidence="1 2">
    <name type="scientific">Clostridium weizhouense</name>
    <dbReference type="NCBI Taxonomy" id="2859781"/>
    <lineage>
        <taxon>Bacteria</taxon>
        <taxon>Bacillati</taxon>
        <taxon>Bacillota</taxon>
        <taxon>Clostridia</taxon>
        <taxon>Eubacteriales</taxon>
        <taxon>Clostridiaceae</taxon>
        <taxon>Clostridium</taxon>
    </lineage>
</organism>
<protein>
    <submittedName>
        <fullName evidence="1">Uncharacterized protein</fullName>
    </submittedName>
</protein>
<dbReference type="RefSeq" id="WP_219778551.1">
    <property type="nucleotide sequence ID" value="NZ_JAHXPT010000003.1"/>
</dbReference>
<dbReference type="Proteomes" id="UP001519921">
    <property type="component" value="Unassembled WGS sequence"/>
</dbReference>
<proteinExistence type="predicted"/>
<name>A0ABS7ALH3_9CLOT</name>
<keyword evidence="2" id="KW-1185">Reference proteome</keyword>
<sequence length="99" mass="11588">MAKKNSRNNDLLKDTKGTTSPKIYTLLVDLVNEDKEKLAEDVLKIDYLITYASNCIKDKDFREAKEVLIMIKTRIDKLKDEGVNIKYIIYLYDKLKSRL</sequence>
<reference evidence="1 2" key="1">
    <citation type="submission" date="2021-07" db="EMBL/GenBank/DDBJ databases">
        <title>Clostridium weizhouense sp. nov., an anaerobic bacterium isolated from activated sludge of Petroleum wastewater.</title>
        <authorList>
            <person name="Li Q."/>
        </authorList>
    </citation>
    <scope>NUCLEOTIDE SEQUENCE [LARGE SCALE GENOMIC DNA]</scope>
    <source>
        <strain evidence="1 2">YB-6</strain>
    </source>
</reference>
<accession>A0ABS7ALH3</accession>